<keyword evidence="1" id="KW-0732">Signal</keyword>
<accession>A0A7W8XQB1</accession>
<feature type="signal peptide" evidence="1">
    <location>
        <begin position="1"/>
        <end position="20"/>
    </location>
</feature>
<organism evidence="2 3">
    <name type="scientific">Rhizobium paranaense</name>
    <dbReference type="NCBI Taxonomy" id="1650438"/>
    <lineage>
        <taxon>Bacteria</taxon>
        <taxon>Pseudomonadati</taxon>
        <taxon>Pseudomonadota</taxon>
        <taxon>Alphaproteobacteria</taxon>
        <taxon>Hyphomicrobiales</taxon>
        <taxon>Rhizobiaceae</taxon>
        <taxon>Rhizobium/Agrobacterium group</taxon>
        <taxon>Rhizobium</taxon>
    </lineage>
</organism>
<evidence type="ECO:0000313" key="2">
    <source>
        <dbReference type="EMBL" id="MBB5573324.1"/>
    </source>
</evidence>
<comment type="caution">
    <text evidence="2">The sequence shown here is derived from an EMBL/GenBank/DDBJ whole genome shotgun (WGS) entry which is preliminary data.</text>
</comment>
<dbReference type="EMBL" id="JACHBI010000003">
    <property type="protein sequence ID" value="MBB5573324.1"/>
    <property type="molecule type" value="Genomic_DNA"/>
</dbReference>
<name>A0A7W8XQB1_9HYPH</name>
<feature type="chain" id="PRO_5031228863" description="Cell wall anchor protein" evidence="1">
    <location>
        <begin position="21"/>
        <end position="105"/>
    </location>
</feature>
<dbReference type="RefSeq" id="WP_183937694.1">
    <property type="nucleotide sequence ID" value="NZ_JACHBI010000003.1"/>
</dbReference>
<dbReference type="AlphaFoldDB" id="A0A7W8XQB1"/>
<dbReference type="PROSITE" id="PS51257">
    <property type="entry name" value="PROKAR_LIPOPROTEIN"/>
    <property type="match status" value="1"/>
</dbReference>
<evidence type="ECO:0008006" key="4">
    <source>
        <dbReference type="Google" id="ProtNLM"/>
    </source>
</evidence>
<evidence type="ECO:0000313" key="3">
    <source>
        <dbReference type="Proteomes" id="UP000549882"/>
    </source>
</evidence>
<dbReference type="Proteomes" id="UP000549882">
    <property type="component" value="Unassembled WGS sequence"/>
</dbReference>
<gene>
    <name evidence="2" type="ORF">GGD50_001937</name>
</gene>
<protein>
    <recommendedName>
        <fullName evidence="4">Cell wall anchor protein</fullName>
    </recommendedName>
</protein>
<sequence length="105" mass="10925">MRAPLLAAAIGFALSGCQTASLNIAIQQNLPKACQALETAYAAFTSIAEIGTVKQSMIDKEAAAYVGVRNLCVNPERETAADVVAQVAQAYATIDAALNIARQAQ</sequence>
<reference evidence="2 3" key="1">
    <citation type="submission" date="2020-08" db="EMBL/GenBank/DDBJ databases">
        <title>Genomic Encyclopedia of Type Strains, Phase IV (KMG-V): Genome sequencing to study the core and pangenomes of soil and plant-associated prokaryotes.</title>
        <authorList>
            <person name="Whitman W."/>
        </authorList>
    </citation>
    <scope>NUCLEOTIDE SEQUENCE [LARGE SCALE GENOMIC DNA]</scope>
    <source>
        <strain evidence="2 3">SEMIA 4064</strain>
    </source>
</reference>
<evidence type="ECO:0000256" key="1">
    <source>
        <dbReference type="SAM" id="SignalP"/>
    </source>
</evidence>
<keyword evidence="3" id="KW-1185">Reference proteome</keyword>
<proteinExistence type="predicted"/>